<protein>
    <submittedName>
        <fullName evidence="1">Uncharacterized protein</fullName>
    </submittedName>
</protein>
<evidence type="ECO:0000313" key="1">
    <source>
        <dbReference type="EMBL" id="CAK9116639.1"/>
    </source>
</evidence>
<reference evidence="1 2" key="1">
    <citation type="submission" date="2024-02" db="EMBL/GenBank/DDBJ databases">
        <authorList>
            <person name="Chen Y."/>
            <person name="Shah S."/>
            <person name="Dougan E. K."/>
            <person name="Thang M."/>
            <person name="Chan C."/>
        </authorList>
    </citation>
    <scope>NUCLEOTIDE SEQUENCE [LARGE SCALE GENOMIC DNA]</scope>
</reference>
<proteinExistence type="predicted"/>
<gene>
    <name evidence="1" type="ORF">CCMP2556_LOCUS54159</name>
</gene>
<organism evidence="1 2">
    <name type="scientific">Durusdinium trenchii</name>
    <dbReference type="NCBI Taxonomy" id="1381693"/>
    <lineage>
        <taxon>Eukaryota</taxon>
        <taxon>Sar</taxon>
        <taxon>Alveolata</taxon>
        <taxon>Dinophyceae</taxon>
        <taxon>Suessiales</taxon>
        <taxon>Symbiodiniaceae</taxon>
        <taxon>Durusdinium</taxon>
    </lineage>
</organism>
<dbReference type="Proteomes" id="UP001642484">
    <property type="component" value="Unassembled WGS sequence"/>
</dbReference>
<keyword evidence="2" id="KW-1185">Reference proteome</keyword>
<name>A0ABP0SWP5_9DINO</name>
<comment type="caution">
    <text evidence="1">The sequence shown here is derived from an EMBL/GenBank/DDBJ whole genome shotgun (WGS) entry which is preliminary data.</text>
</comment>
<evidence type="ECO:0000313" key="2">
    <source>
        <dbReference type="Proteomes" id="UP001642484"/>
    </source>
</evidence>
<dbReference type="EMBL" id="CAXAMN010028472">
    <property type="protein sequence ID" value="CAK9116639.1"/>
    <property type="molecule type" value="Genomic_DNA"/>
</dbReference>
<accession>A0ABP0SWP5</accession>
<sequence>MAAAVGISAVSAIAAIRGTISCVHPRRSAGGCGTVTPGEAMRRGPADGEDSRVIDAMVGVRSGAVKRLGETCKSLERPEGDDRGTGGLATGFWGGSDRCGRMKQKVWQMVSQRNLDVEAIQPELQQVAQLHPYMRQLIQGFLDHLAQQRGCAQIEGVVFSV</sequence>